<evidence type="ECO:0000256" key="1">
    <source>
        <dbReference type="ARBA" id="ARBA00022679"/>
    </source>
</evidence>
<dbReference type="GO" id="GO:0005524">
    <property type="term" value="F:ATP binding"/>
    <property type="evidence" value="ECO:0007669"/>
    <property type="project" value="UniProtKB-KW"/>
</dbReference>
<evidence type="ECO:0000259" key="6">
    <source>
        <dbReference type="PROSITE" id="PS50146"/>
    </source>
</evidence>
<dbReference type="Gene3D" id="2.60.200.40">
    <property type="match status" value="1"/>
</dbReference>
<accession>A0A7S2DPY3</accession>
<dbReference type="SUPFAM" id="SSF111331">
    <property type="entry name" value="NAD kinase/diacylglycerol kinase-like"/>
    <property type="match status" value="1"/>
</dbReference>
<proteinExistence type="predicted"/>
<dbReference type="PANTHER" id="PTHR12358">
    <property type="entry name" value="SPHINGOSINE KINASE"/>
    <property type="match status" value="1"/>
</dbReference>
<dbReference type="AlphaFoldDB" id="A0A7S2DPY3"/>
<dbReference type="InterPro" id="IPR050187">
    <property type="entry name" value="Lipid_Phosphate_FormReg"/>
</dbReference>
<feature type="compositionally biased region" description="Low complexity" evidence="5">
    <location>
        <begin position="1"/>
        <end position="12"/>
    </location>
</feature>
<sequence>MPSTEMTSTTTTKIRIDDGTGKPPLLVPFTKPAAAPISIKSVVLIYNPVGGRRKAQKLADEIVLPTLEEAGIKVTVHKTTHAGHEAEMGQSLDLSEVDAILAMGGDGTCSNLLSGFLTRTDKPTVAVGFLPAGTGNTYMREVLGEKVIGGCESGMRAALKAIIGGHTRRVDAFKCSMTATDGTTPLVRFALNTVMLGFGPDANAVAETRRWLGPARYSVSVKTEILKLPCRKKSPCTLTLDSNAPKEMDLFLIALQNNKHTGVKHRIAPEAQLDNGLVDVLYTPKPVRSILKAAALDAMVQSGGSHIHNAIVKYEKASTVAVDAPKPTRIMLDGDIVGYTPLKLEVLAQAFLLLTPEHPQPS</sequence>
<dbReference type="InterPro" id="IPR016064">
    <property type="entry name" value="NAD/diacylglycerol_kinase_sf"/>
</dbReference>
<dbReference type="InterPro" id="IPR001206">
    <property type="entry name" value="Diacylglycerol_kinase_cat_dom"/>
</dbReference>
<evidence type="ECO:0000256" key="3">
    <source>
        <dbReference type="ARBA" id="ARBA00022777"/>
    </source>
</evidence>
<evidence type="ECO:0000313" key="7">
    <source>
        <dbReference type="EMBL" id="CAD9460719.1"/>
    </source>
</evidence>
<protein>
    <recommendedName>
        <fullName evidence="6">DAGKc domain-containing protein</fullName>
    </recommendedName>
</protein>
<dbReference type="InterPro" id="IPR045540">
    <property type="entry name" value="YegS/DAGK_C"/>
</dbReference>
<dbReference type="PANTHER" id="PTHR12358:SF54">
    <property type="entry name" value="SPHINGOSINE KINASE RELATED PROTEIN"/>
    <property type="match status" value="1"/>
</dbReference>
<keyword evidence="1" id="KW-0808">Transferase</keyword>
<organism evidence="7">
    <name type="scientific">Haptolina brevifila</name>
    <dbReference type="NCBI Taxonomy" id="156173"/>
    <lineage>
        <taxon>Eukaryota</taxon>
        <taxon>Haptista</taxon>
        <taxon>Haptophyta</taxon>
        <taxon>Prymnesiophyceae</taxon>
        <taxon>Prymnesiales</taxon>
        <taxon>Prymnesiaceae</taxon>
        <taxon>Haptolina</taxon>
    </lineage>
</organism>
<gene>
    <name evidence="7" type="ORF">CBRE1094_LOCUS19527</name>
</gene>
<evidence type="ECO:0000256" key="5">
    <source>
        <dbReference type="SAM" id="MobiDB-lite"/>
    </source>
</evidence>
<name>A0A7S2DPY3_9EUKA</name>
<dbReference type="Pfam" id="PF19279">
    <property type="entry name" value="YegS_C"/>
    <property type="match status" value="1"/>
</dbReference>
<keyword evidence="4" id="KW-0067">ATP-binding</keyword>
<dbReference type="Pfam" id="PF00781">
    <property type="entry name" value="DAGK_cat"/>
    <property type="match status" value="1"/>
</dbReference>
<keyword evidence="3" id="KW-0418">Kinase</keyword>
<dbReference type="SMART" id="SM00046">
    <property type="entry name" value="DAGKc"/>
    <property type="match status" value="1"/>
</dbReference>
<reference evidence="7" key="1">
    <citation type="submission" date="2021-01" db="EMBL/GenBank/DDBJ databases">
        <authorList>
            <person name="Corre E."/>
            <person name="Pelletier E."/>
            <person name="Niang G."/>
            <person name="Scheremetjew M."/>
            <person name="Finn R."/>
            <person name="Kale V."/>
            <person name="Holt S."/>
            <person name="Cochrane G."/>
            <person name="Meng A."/>
            <person name="Brown T."/>
            <person name="Cohen L."/>
        </authorList>
    </citation>
    <scope>NUCLEOTIDE SEQUENCE</scope>
    <source>
        <strain evidence="7">UTEX LB 985</strain>
    </source>
</reference>
<evidence type="ECO:0000256" key="4">
    <source>
        <dbReference type="ARBA" id="ARBA00022840"/>
    </source>
</evidence>
<dbReference type="Gene3D" id="3.40.50.10330">
    <property type="entry name" value="Probable inorganic polyphosphate/atp-NAD kinase, domain 1"/>
    <property type="match status" value="1"/>
</dbReference>
<evidence type="ECO:0000256" key="2">
    <source>
        <dbReference type="ARBA" id="ARBA00022741"/>
    </source>
</evidence>
<feature type="domain" description="DAGKc" evidence="6">
    <location>
        <begin position="37"/>
        <end position="179"/>
    </location>
</feature>
<keyword evidence="2" id="KW-0547">Nucleotide-binding</keyword>
<dbReference type="EMBL" id="HBGU01035602">
    <property type="protein sequence ID" value="CAD9460719.1"/>
    <property type="molecule type" value="Transcribed_RNA"/>
</dbReference>
<dbReference type="PROSITE" id="PS50146">
    <property type="entry name" value="DAGK"/>
    <property type="match status" value="1"/>
</dbReference>
<dbReference type="GO" id="GO:0016301">
    <property type="term" value="F:kinase activity"/>
    <property type="evidence" value="ECO:0007669"/>
    <property type="project" value="UniProtKB-KW"/>
</dbReference>
<feature type="region of interest" description="Disordered" evidence="5">
    <location>
        <begin position="1"/>
        <end position="21"/>
    </location>
</feature>
<dbReference type="InterPro" id="IPR017438">
    <property type="entry name" value="ATP-NAD_kinase_N"/>
</dbReference>